<dbReference type="InterPro" id="IPR027417">
    <property type="entry name" value="P-loop_NTPase"/>
</dbReference>
<evidence type="ECO:0000256" key="2">
    <source>
        <dbReference type="ARBA" id="ARBA00023134"/>
    </source>
</evidence>
<feature type="binding site" evidence="5">
    <location>
        <begin position="27"/>
        <end position="30"/>
    </location>
    <ligand>
        <name>GTP</name>
        <dbReference type="ChEBI" id="CHEBI:37565"/>
    </ligand>
</feature>
<evidence type="ECO:0000259" key="6">
    <source>
        <dbReference type="Pfam" id="PF01926"/>
    </source>
</evidence>
<gene>
    <name evidence="7" type="ORF">NEMVEDRAFT_v1g203465</name>
</gene>
<dbReference type="PANTHER" id="PTHR45782">
    <property type="entry name" value="MITOCHONDRIAL RIBOSOME-ASSOCIATED GTPASE 1"/>
    <property type="match status" value="1"/>
</dbReference>
<organism evidence="7 8">
    <name type="scientific">Nematostella vectensis</name>
    <name type="common">Starlet sea anemone</name>
    <dbReference type="NCBI Taxonomy" id="45351"/>
    <lineage>
        <taxon>Eukaryota</taxon>
        <taxon>Metazoa</taxon>
        <taxon>Cnidaria</taxon>
        <taxon>Anthozoa</taxon>
        <taxon>Hexacorallia</taxon>
        <taxon>Actiniaria</taxon>
        <taxon>Edwardsiidae</taxon>
        <taxon>Nematostella</taxon>
    </lineage>
</organism>
<dbReference type="GO" id="GO:0003924">
    <property type="term" value="F:GTPase activity"/>
    <property type="evidence" value="ECO:0000318"/>
    <property type="project" value="GO_Central"/>
</dbReference>
<reference evidence="7 8" key="1">
    <citation type="journal article" date="2007" name="Science">
        <title>Sea anemone genome reveals ancestral eumetazoan gene repertoire and genomic organization.</title>
        <authorList>
            <person name="Putnam N.H."/>
            <person name="Srivastava M."/>
            <person name="Hellsten U."/>
            <person name="Dirks B."/>
            <person name="Chapman J."/>
            <person name="Salamov A."/>
            <person name="Terry A."/>
            <person name="Shapiro H."/>
            <person name="Lindquist E."/>
            <person name="Kapitonov V.V."/>
            <person name="Jurka J."/>
            <person name="Genikhovich G."/>
            <person name="Grigoriev I.V."/>
            <person name="Lucas S.M."/>
            <person name="Steele R.E."/>
            <person name="Finnerty J.R."/>
            <person name="Technau U."/>
            <person name="Martindale M.Q."/>
            <person name="Rokhsar D.S."/>
        </authorList>
    </citation>
    <scope>NUCLEOTIDE SEQUENCE [LARGE SCALE GENOMIC DNA]</scope>
    <source>
        <strain evidence="8">CH2 X CH6</strain>
    </source>
</reference>
<name>A7RX59_NEMVE</name>
<feature type="binding site" evidence="5">
    <location>
        <begin position="102"/>
        <end position="107"/>
    </location>
    <ligand>
        <name>GTP</name>
        <dbReference type="ChEBI" id="CHEBI:37565"/>
    </ligand>
</feature>
<dbReference type="Gene3D" id="1.10.1580.10">
    <property type="match status" value="1"/>
</dbReference>
<sequence>MVPWTYGERNPKFREKLNGRPSVLLLNKMDLVEPGKRQEVLKKFESQGIRTVFTDCKAQHHYSAKRIVPAVLDAVKDAEYEGSYIRKDPDKPYHLLVCGLPNTGKSSLINALRRTHLRKGKGTRVGKLPGMTTAIQEKNMINDEPKMYIFDTPGIMAPHIPTAEIGMKLASIGCFKDHMIGEDLIADFILYTLNKRKKLEYVQKLGLENPSDSIDFVLRHMATAQQYLIKGDRPDYLRASIQLISSYRKGEYGCFMLDG</sequence>
<evidence type="ECO:0000256" key="3">
    <source>
        <dbReference type="ARBA" id="ARBA00045284"/>
    </source>
</evidence>
<dbReference type="InterPro" id="IPR006073">
    <property type="entry name" value="GTP-bd"/>
</dbReference>
<dbReference type="OMA" id="RAENTEY"/>
<keyword evidence="1 4" id="KW-0547">Nucleotide-binding</keyword>
<accession>A7RX59</accession>
<dbReference type="GO" id="GO:0005743">
    <property type="term" value="C:mitochondrial inner membrane"/>
    <property type="evidence" value="ECO:0007669"/>
    <property type="project" value="UniProtKB-SubCell"/>
</dbReference>
<dbReference type="AlphaFoldDB" id="A7RX59"/>
<dbReference type="PANTHER" id="PTHR45782:SF4">
    <property type="entry name" value="MITOCHONDRIAL RIBOSOME-ASSOCIATED GTPASE 1"/>
    <property type="match status" value="1"/>
</dbReference>
<dbReference type="PIRSF" id="PIRSF006230">
    <property type="entry name" value="MG442"/>
    <property type="match status" value="1"/>
</dbReference>
<dbReference type="Proteomes" id="UP000001593">
    <property type="component" value="Unassembled WGS sequence"/>
</dbReference>
<dbReference type="InterPro" id="IPR023179">
    <property type="entry name" value="GTP-bd_ortho_bundle_sf"/>
</dbReference>
<dbReference type="SUPFAM" id="SSF52540">
    <property type="entry name" value="P-loop containing nucleoside triphosphate hydrolases"/>
    <property type="match status" value="1"/>
</dbReference>
<dbReference type="InParanoid" id="A7RX59"/>
<dbReference type="HOGENOM" id="CLU_011106_0_2_1"/>
<protein>
    <recommendedName>
        <fullName evidence="4">Mitochondrial GTPase 1</fullName>
    </recommendedName>
</protein>
<proteinExistence type="inferred from homology"/>
<comment type="function">
    <text evidence="3 4">Plays a role in the regulation of the mitochondrial ribosome assembly and of translational activity. Displays mitochondrial GTPase activity.</text>
</comment>
<dbReference type="Gene3D" id="3.40.50.300">
    <property type="entry name" value="P-loop containing nucleotide triphosphate hydrolases"/>
    <property type="match status" value="1"/>
</dbReference>
<dbReference type="EMBL" id="DS469549">
    <property type="protein sequence ID" value="EDO43973.1"/>
    <property type="molecule type" value="Genomic_DNA"/>
</dbReference>
<dbReference type="STRING" id="45351.A7RX59"/>
<dbReference type="InterPro" id="IPR016478">
    <property type="entry name" value="GTPase_MTG1"/>
</dbReference>
<dbReference type="Pfam" id="PF01926">
    <property type="entry name" value="MMR_HSR1"/>
    <property type="match status" value="1"/>
</dbReference>
<dbReference type="eggNOG" id="KOG2485">
    <property type="taxonomic scope" value="Eukaryota"/>
</dbReference>
<keyword evidence="2 4" id="KW-0342">GTP-binding</keyword>
<dbReference type="GO" id="GO:0005525">
    <property type="term" value="F:GTP binding"/>
    <property type="evidence" value="ECO:0007669"/>
    <property type="project" value="UniProtKB-KW"/>
</dbReference>
<comment type="subcellular location">
    <subcellularLocation>
        <location evidence="4">Mitochondrion inner membrane</location>
        <topology evidence="4">Peripheral membrane protein</topology>
    </subcellularLocation>
</comment>
<dbReference type="FunFam" id="1.10.1580.10:FF:000004">
    <property type="entry name" value="Mitochondrial GTPase 1"/>
    <property type="match status" value="1"/>
</dbReference>
<keyword evidence="8" id="KW-1185">Reference proteome</keyword>
<evidence type="ECO:0000256" key="4">
    <source>
        <dbReference type="PIRNR" id="PIRNR006230"/>
    </source>
</evidence>
<comment type="similarity">
    <text evidence="4">Belongs to the TRAFAC class YlqF/YawG GTPase family. MTG1 subfamily.</text>
</comment>
<evidence type="ECO:0000313" key="8">
    <source>
        <dbReference type="Proteomes" id="UP000001593"/>
    </source>
</evidence>
<evidence type="ECO:0000256" key="5">
    <source>
        <dbReference type="PIRSR" id="PIRSR006230-1"/>
    </source>
</evidence>
<feature type="domain" description="G" evidence="6">
    <location>
        <begin position="96"/>
        <end position="195"/>
    </location>
</feature>
<dbReference type="PhylomeDB" id="A7RX59"/>
<feature type="binding site" evidence="5">
    <location>
        <position position="154"/>
    </location>
    <ligand>
        <name>GTP</name>
        <dbReference type="ChEBI" id="CHEBI:37565"/>
    </ligand>
</feature>
<keyword evidence="4" id="KW-0496">Mitochondrion</keyword>
<dbReference type="GO" id="GO:0005739">
    <property type="term" value="C:mitochondrion"/>
    <property type="evidence" value="ECO:0000318"/>
    <property type="project" value="GO_Central"/>
</dbReference>
<evidence type="ECO:0000313" key="7">
    <source>
        <dbReference type="EMBL" id="EDO43973.1"/>
    </source>
</evidence>
<evidence type="ECO:0000256" key="1">
    <source>
        <dbReference type="ARBA" id="ARBA00022741"/>
    </source>
</evidence>